<keyword evidence="3" id="KW-1185">Reference proteome</keyword>
<gene>
    <name evidence="2" type="ORF">AFUS01_LOCUS42051</name>
</gene>
<reference evidence="2" key="1">
    <citation type="submission" date="2021-06" db="EMBL/GenBank/DDBJ databases">
        <authorList>
            <person name="Hodson N. C."/>
            <person name="Mongue J. A."/>
            <person name="Jaron S. K."/>
        </authorList>
    </citation>
    <scope>NUCLEOTIDE SEQUENCE</scope>
</reference>
<proteinExistence type="predicted"/>
<evidence type="ECO:0000313" key="2">
    <source>
        <dbReference type="EMBL" id="CAG7832366.1"/>
    </source>
</evidence>
<dbReference type="AlphaFoldDB" id="A0A8J2Q3T1"/>
<evidence type="ECO:0000313" key="3">
    <source>
        <dbReference type="Proteomes" id="UP000708208"/>
    </source>
</evidence>
<sequence>MPKSSRNCVWTLGMRLKCMLAFPYELYKILSGRSKPRQLGVRLGSDNLYFGFTSKICVDVIKTIMKNHGVGYSTVVHSAVNGGIARALKNSGIEPPAHIDYGYVLPVPNHPGGLNIQATQANIHLPCRVQCSKERLYQTQHFLKNAEESNLPLAIYHGASLLALAPIPIVRAMHKRMSNGGLSYMSNLPTTFTKEYADGLEIVDVFVTTSISDDLGLFISCGGINNKQRIMFNMDKSVFGDNATALKFAACIEEELDVLERLPKSITELNCY</sequence>
<dbReference type="InterPro" id="IPR009721">
    <property type="entry name" value="O-acyltransferase_WSD1_C"/>
</dbReference>
<protein>
    <recommendedName>
        <fullName evidence="1">O-acyltransferase WSD1 C-terminal domain-containing protein</fullName>
    </recommendedName>
</protein>
<dbReference type="Proteomes" id="UP000708208">
    <property type="component" value="Unassembled WGS sequence"/>
</dbReference>
<dbReference type="EMBL" id="CAJVCH010564655">
    <property type="protein sequence ID" value="CAG7832366.1"/>
    <property type="molecule type" value="Genomic_DNA"/>
</dbReference>
<evidence type="ECO:0000259" key="1">
    <source>
        <dbReference type="Pfam" id="PF06974"/>
    </source>
</evidence>
<organism evidence="2 3">
    <name type="scientific">Allacma fusca</name>
    <dbReference type="NCBI Taxonomy" id="39272"/>
    <lineage>
        <taxon>Eukaryota</taxon>
        <taxon>Metazoa</taxon>
        <taxon>Ecdysozoa</taxon>
        <taxon>Arthropoda</taxon>
        <taxon>Hexapoda</taxon>
        <taxon>Collembola</taxon>
        <taxon>Symphypleona</taxon>
        <taxon>Sminthuridae</taxon>
        <taxon>Allacma</taxon>
    </lineage>
</organism>
<dbReference type="OrthoDB" id="619536at2759"/>
<accession>A0A8J2Q3T1</accession>
<feature type="domain" description="O-acyltransferase WSD1 C-terminal" evidence="1">
    <location>
        <begin position="124"/>
        <end position="259"/>
    </location>
</feature>
<comment type="caution">
    <text evidence="2">The sequence shown here is derived from an EMBL/GenBank/DDBJ whole genome shotgun (WGS) entry which is preliminary data.</text>
</comment>
<name>A0A8J2Q3T1_9HEXA</name>
<dbReference type="Pfam" id="PF06974">
    <property type="entry name" value="WS_DGAT_C"/>
    <property type="match status" value="1"/>
</dbReference>